<dbReference type="InterPro" id="IPR004193">
    <property type="entry name" value="Glyco_hydro_13_N"/>
</dbReference>
<dbReference type="EMBL" id="BMNC01000004">
    <property type="protein sequence ID" value="GGM93784.1"/>
    <property type="molecule type" value="Genomic_DNA"/>
</dbReference>
<dbReference type="CDD" id="cd11341">
    <property type="entry name" value="AmyAc_Pullulanase_LD-like"/>
    <property type="match status" value="1"/>
</dbReference>
<dbReference type="Pfam" id="PF22058">
    <property type="entry name" value="X25_BaPul_like"/>
    <property type="match status" value="3"/>
</dbReference>
<protein>
    <submittedName>
        <fullName evidence="7">Alpha-1,6-glucosidase</fullName>
    </submittedName>
</protein>
<dbReference type="InterPro" id="IPR040671">
    <property type="entry name" value="Pullulanase_N2"/>
</dbReference>
<dbReference type="CDD" id="cd12962">
    <property type="entry name" value="X25_BaPul_like"/>
    <property type="match status" value="3"/>
</dbReference>
<evidence type="ECO:0000256" key="2">
    <source>
        <dbReference type="SAM" id="SignalP"/>
    </source>
</evidence>
<feature type="chain" id="PRO_5046772254" evidence="2">
    <location>
        <begin position="34"/>
        <end position="1225"/>
    </location>
</feature>
<evidence type="ECO:0000259" key="4">
    <source>
        <dbReference type="Pfam" id="PF11852"/>
    </source>
</evidence>
<dbReference type="SUPFAM" id="SSF51011">
    <property type="entry name" value="Glycosyl hydrolase domain"/>
    <property type="match status" value="1"/>
</dbReference>
<dbReference type="InterPro" id="IPR024561">
    <property type="entry name" value="Pullul_strch_C"/>
</dbReference>
<organism evidence="7 8">
    <name type="scientific">Lentzea pudingi</name>
    <dbReference type="NCBI Taxonomy" id="1789439"/>
    <lineage>
        <taxon>Bacteria</taxon>
        <taxon>Bacillati</taxon>
        <taxon>Actinomycetota</taxon>
        <taxon>Actinomycetes</taxon>
        <taxon>Pseudonocardiales</taxon>
        <taxon>Pseudonocardiaceae</taxon>
        <taxon>Lentzea</taxon>
    </lineage>
</organism>
<dbReference type="CDD" id="cd02860">
    <property type="entry name" value="E_set_Pullulanase"/>
    <property type="match status" value="1"/>
</dbReference>
<feature type="domain" description="Pullulanase N2" evidence="5">
    <location>
        <begin position="361"/>
        <end position="469"/>
    </location>
</feature>
<dbReference type="NCBIfam" id="TIGR02103">
    <property type="entry name" value="pullul_strch"/>
    <property type="match status" value="1"/>
</dbReference>
<feature type="domain" description="Amylopullulanase X25" evidence="6">
    <location>
        <begin position="246"/>
        <end position="337"/>
    </location>
</feature>
<dbReference type="InterPro" id="IPR017853">
    <property type="entry name" value="GH"/>
</dbReference>
<sequence>MRPRGSVPRRALLAVFAIASLMAGSVVGPSAVAAPPTSVGVVGDFTGEIGCATDWDVACTATRLTRRADGTWSVPLSLPAGRHSYKAALNGSWSENYGAGAVANGPNIALEVPAGGARVTFAYDPVTHWITDDVNHRIVTAAGSFQSELACADDWAPDCLKSWLQDIDGDGTYTWSTNAIPAGTHHVKAAIGQSWAENYGQNGVRGGADIPFTVPSAGATTSFSYNSATHVLTVTSHGGGGGTLAVVAAGDFQSELGCAGDWSPSCGNSRLSDTDGDGTYTFSTTAIPAGAWQVKATIGGSWDENYGQDGTPNGANIAFTVSGNGAKTDFAYNATSHLLTARSDGGIGAPGPGTPPEAGIKAHWLSRKHIAWDRATGTGTYYLYTRPDGDVRIGAPSRAIKLEPVPGGLPADLRRAFPRQADLGALALPDGIAEADIEKILTGDVAVAAFDGASLRASTRLRNHGVLDDVHASARTRALGPMWTAGVPALHLWAPTARSVKVNLYDDATTGTPSSTVDLAAGGDGVWTATGNATWKNKFYLFDVEVLADNGSFQRHQVTDPYSVGLSTNGTRSALLDLADPALAPAGWTSLAKPALAKPEDQAIYELHIRDFSIGDTTVPAADRGTYRAFTHAGSNGMKHLADLARAGLTTVHLLPFADFTIQEQRSQHQNPQCDLRSMARDSDQQQSCVNAVANSDGFDWGYNTQHYTVPEGSFATDPQGGARTLQTRQMVAGLNGAGLRAVMDVVYNHTPDAGPSGTNNLDRIVPGYYHRLNAEGQVENSTCCPNTAAEHAMMGKLLVDSVLTWAKAYKIDGFRFDLMGHHPKSVLTDLRAALDTLTVAKDGVDGKAVYLYGEGWDFGEVAGNTLFTQATQVNMAGTGVGTFNDRIRDAVRGGGPADANPRAQGFASGLFTASNGDGVNGDSTAQKTKLLLQQDQIKVGLTGNLKDYSFVDRTGATVKGSQVPYGGSPTGYTSDPQESVAYVDAHDDLVLFDNLTYKLPTGTTMADRIRAQSLALSIPALSQGVAFWHAGSEMLRSKSFDSNSYNSGDWFNVYDPTKTDNGFGRGLPASERARSQWSYATPLLADPALKPSPADIAKAAAQSKDFLTIRATNPLFRLATAAQVQQKVSFPDSGPNQKPGVIVMRIDDTTGADVDPNVKGLVVIFNAGTQPTSHTLAAAQGAGYTLDPTQAAGSDPVVKTATFTPSTGTFTVPPRTTAVFRLIQ</sequence>
<comment type="similarity">
    <text evidence="1">Belongs to the glycosyl hydrolase 13 family.</text>
</comment>
<reference evidence="8" key="1">
    <citation type="journal article" date="2019" name="Int. J. Syst. Evol. Microbiol.">
        <title>The Global Catalogue of Microorganisms (GCM) 10K type strain sequencing project: providing services to taxonomists for standard genome sequencing and annotation.</title>
        <authorList>
            <consortium name="The Broad Institute Genomics Platform"/>
            <consortium name="The Broad Institute Genome Sequencing Center for Infectious Disease"/>
            <person name="Wu L."/>
            <person name="Ma J."/>
        </authorList>
    </citation>
    <scope>NUCLEOTIDE SEQUENCE [LARGE SCALE GENOMIC DNA]</scope>
    <source>
        <strain evidence="8">CGMCC 4.7319</strain>
    </source>
</reference>
<dbReference type="SUPFAM" id="SSF81296">
    <property type="entry name" value="E set domains"/>
    <property type="match status" value="3"/>
</dbReference>
<dbReference type="InterPro" id="IPR013780">
    <property type="entry name" value="Glyco_hydro_b"/>
</dbReference>
<feature type="signal peptide" evidence="2">
    <location>
        <begin position="1"/>
        <end position="33"/>
    </location>
</feature>
<evidence type="ECO:0000313" key="8">
    <source>
        <dbReference type="Proteomes" id="UP000597656"/>
    </source>
</evidence>
<dbReference type="InterPro" id="IPR054409">
    <property type="entry name" value="X25_BaPul-like"/>
</dbReference>
<dbReference type="InterPro" id="IPR014756">
    <property type="entry name" value="Ig_E-set"/>
</dbReference>
<dbReference type="PANTHER" id="PTHR43002">
    <property type="entry name" value="GLYCOGEN DEBRANCHING ENZYME"/>
    <property type="match status" value="1"/>
</dbReference>
<dbReference type="InterPro" id="IPR013783">
    <property type="entry name" value="Ig-like_fold"/>
</dbReference>
<dbReference type="InterPro" id="IPR011839">
    <property type="entry name" value="Pullul_strch"/>
</dbReference>
<dbReference type="Gene3D" id="2.60.40.1130">
    <property type="entry name" value="Rab geranylgeranyltransferase alpha-subunit, insert domain"/>
    <property type="match status" value="1"/>
</dbReference>
<gene>
    <name evidence="7" type="ORF">GCM10011609_34020</name>
</gene>
<feature type="domain" description="Alpha-1,6-glucosidases pullulanase-type C-terminal" evidence="4">
    <location>
        <begin position="1060"/>
        <end position="1221"/>
    </location>
</feature>
<dbReference type="Gene3D" id="3.20.20.80">
    <property type="entry name" value="Glycosidases"/>
    <property type="match status" value="1"/>
</dbReference>
<feature type="domain" description="Amylopullulanase X25" evidence="6">
    <location>
        <begin position="39"/>
        <end position="130"/>
    </location>
</feature>
<dbReference type="Proteomes" id="UP000597656">
    <property type="component" value="Unassembled WGS sequence"/>
</dbReference>
<keyword evidence="8" id="KW-1185">Reference proteome</keyword>
<dbReference type="Gene3D" id="2.60.40.10">
    <property type="entry name" value="Immunoglobulins"/>
    <property type="match status" value="4"/>
</dbReference>
<proteinExistence type="inferred from homology"/>
<dbReference type="Pfam" id="PF02922">
    <property type="entry name" value="CBM_48"/>
    <property type="match status" value="1"/>
</dbReference>
<comment type="caution">
    <text evidence="7">The sequence shown here is derived from an EMBL/GenBank/DDBJ whole genome shotgun (WGS) entry which is preliminary data.</text>
</comment>
<evidence type="ECO:0000259" key="3">
    <source>
        <dbReference type="Pfam" id="PF02922"/>
    </source>
</evidence>
<dbReference type="Pfam" id="PF11852">
    <property type="entry name" value="Pullul_strch_C"/>
    <property type="match status" value="1"/>
</dbReference>
<evidence type="ECO:0000256" key="1">
    <source>
        <dbReference type="ARBA" id="ARBA00008061"/>
    </source>
</evidence>
<evidence type="ECO:0000259" key="6">
    <source>
        <dbReference type="Pfam" id="PF22058"/>
    </source>
</evidence>
<dbReference type="SUPFAM" id="SSF51445">
    <property type="entry name" value="(Trans)glycosidases"/>
    <property type="match status" value="1"/>
</dbReference>
<dbReference type="Gene3D" id="2.60.40.1180">
    <property type="entry name" value="Golgi alpha-mannosidase II"/>
    <property type="match status" value="1"/>
</dbReference>
<feature type="domain" description="Amylopullulanase X25" evidence="6">
    <location>
        <begin position="139"/>
        <end position="231"/>
    </location>
</feature>
<feature type="domain" description="Glycoside hydrolase family 13 N-terminal" evidence="3">
    <location>
        <begin position="488"/>
        <end position="563"/>
    </location>
</feature>
<keyword evidence="2" id="KW-0732">Signal</keyword>
<name>A0ABQ2HYU4_9PSEU</name>
<dbReference type="Pfam" id="PF17967">
    <property type="entry name" value="Pullulanase_N2"/>
    <property type="match status" value="1"/>
</dbReference>
<evidence type="ECO:0000313" key="7">
    <source>
        <dbReference type="EMBL" id="GGM93784.1"/>
    </source>
</evidence>
<accession>A0ABQ2HYU4</accession>
<evidence type="ECO:0000259" key="5">
    <source>
        <dbReference type="Pfam" id="PF17967"/>
    </source>
</evidence>